<gene>
    <name evidence="3" type="ORF">IE077_000424</name>
</gene>
<dbReference type="PROSITE" id="PS51048">
    <property type="entry name" value="SGS"/>
    <property type="match status" value="1"/>
</dbReference>
<dbReference type="InterPro" id="IPR008978">
    <property type="entry name" value="HSP20-like_chaperone"/>
</dbReference>
<dbReference type="Gene3D" id="2.60.40.790">
    <property type="match status" value="1"/>
</dbReference>
<organism evidence="3 4">
    <name type="scientific">Cardiosporidium cionae</name>
    <dbReference type="NCBI Taxonomy" id="476202"/>
    <lineage>
        <taxon>Eukaryota</taxon>
        <taxon>Sar</taxon>
        <taxon>Alveolata</taxon>
        <taxon>Apicomplexa</taxon>
        <taxon>Aconoidasida</taxon>
        <taxon>Nephromycida</taxon>
        <taxon>Cardiosporidium</taxon>
    </lineage>
</organism>
<dbReference type="PROSITE" id="PS51203">
    <property type="entry name" value="CS"/>
    <property type="match status" value="1"/>
</dbReference>
<evidence type="ECO:0000313" key="4">
    <source>
        <dbReference type="Proteomes" id="UP000823046"/>
    </source>
</evidence>
<comment type="caution">
    <text evidence="3">The sequence shown here is derived from an EMBL/GenBank/DDBJ whole genome shotgun (WGS) entry which is preliminary data.</text>
</comment>
<protein>
    <submittedName>
        <fullName evidence="3">SGS domain-containing protein</fullName>
    </submittedName>
</protein>
<dbReference type="SUPFAM" id="SSF49764">
    <property type="entry name" value="HSP20-like chaperones"/>
    <property type="match status" value="1"/>
</dbReference>
<proteinExistence type="predicted"/>
<evidence type="ECO:0000259" key="1">
    <source>
        <dbReference type="PROSITE" id="PS51048"/>
    </source>
</evidence>
<name>A0ABQ7J9S6_9APIC</name>
<keyword evidence="4" id="KW-1185">Reference proteome</keyword>
<reference evidence="3 4" key="1">
    <citation type="journal article" date="2020" name="bioRxiv">
        <title>Metabolic contributions of an alphaproteobacterial endosymbiont in the apicomplexan Cardiosporidium cionae.</title>
        <authorList>
            <person name="Hunter E.S."/>
            <person name="Paight C.J."/>
            <person name="Lane C.E."/>
        </authorList>
    </citation>
    <scope>NUCLEOTIDE SEQUENCE [LARGE SCALE GENOMIC DNA]</scope>
    <source>
        <strain evidence="3">ESH_2018</strain>
    </source>
</reference>
<feature type="domain" description="CS" evidence="2">
    <location>
        <begin position="69"/>
        <end position="162"/>
    </location>
</feature>
<dbReference type="Pfam" id="PF04969">
    <property type="entry name" value="CS"/>
    <property type="match status" value="1"/>
</dbReference>
<dbReference type="InterPro" id="IPR044563">
    <property type="entry name" value="Sgt1-like"/>
</dbReference>
<accession>A0ABQ7J9S6</accession>
<dbReference type="InterPro" id="IPR007699">
    <property type="entry name" value="SGS_dom"/>
</dbReference>
<sequence>MAEGKEDNAALLARILQDIDEGRQNAETLRKFFDQKKYDGDYELQTTAFSDSHLKISSSIPSTSPPKVISTIRYDWSQTDTFILLALYCKSIQRENCIVHSTSHSLVVNIIPSDSSLPPSNLIIESFFALIDPKETSFVCSSTKVDIQLKKHDKGYRWMDLIASKETSFPKINPHNIFSQKPSYPSSSKTTRDWDSLSKTIEEEITNDSKEGDEALNELFKEIYAKGDENTRRAMVKSFQTSCGTVLSTNWDEVKTKEYEKEISAPEGQEFRKA</sequence>
<evidence type="ECO:0000259" key="2">
    <source>
        <dbReference type="PROSITE" id="PS51203"/>
    </source>
</evidence>
<evidence type="ECO:0000313" key="3">
    <source>
        <dbReference type="EMBL" id="KAF8820714.1"/>
    </source>
</evidence>
<dbReference type="PANTHER" id="PTHR45862">
    <property type="entry name" value="PROTEIN SGT1 HOMOLOG"/>
    <property type="match status" value="1"/>
</dbReference>
<dbReference type="EMBL" id="JADAQX010000317">
    <property type="protein sequence ID" value="KAF8820714.1"/>
    <property type="molecule type" value="Genomic_DNA"/>
</dbReference>
<dbReference type="Proteomes" id="UP000823046">
    <property type="component" value="Unassembled WGS sequence"/>
</dbReference>
<feature type="domain" description="SGS" evidence="1">
    <location>
        <begin position="183"/>
        <end position="274"/>
    </location>
</feature>
<dbReference type="Pfam" id="PF05002">
    <property type="entry name" value="SGS"/>
    <property type="match status" value="1"/>
</dbReference>
<dbReference type="InterPro" id="IPR007052">
    <property type="entry name" value="CS_dom"/>
</dbReference>